<feature type="transmembrane region" description="Helical" evidence="1">
    <location>
        <begin position="274"/>
        <end position="295"/>
    </location>
</feature>
<keyword evidence="1" id="KW-0472">Membrane</keyword>
<feature type="transmembrane region" description="Helical" evidence="1">
    <location>
        <begin position="325"/>
        <end position="345"/>
    </location>
</feature>
<evidence type="ECO:0000313" key="3">
    <source>
        <dbReference type="Proteomes" id="UP000197007"/>
    </source>
</evidence>
<feature type="transmembrane region" description="Helical" evidence="1">
    <location>
        <begin position="190"/>
        <end position="212"/>
    </location>
</feature>
<feature type="transmembrane region" description="Helical" evidence="1">
    <location>
        <begin position="30"/>
        <end position="47"/>
    </location>
</feature>
<dbReference type="Proteomes" id="UP000197007">
    <property type="component" value="Chromosome"/>
</dbReference>
<proteinExistence type="predicted"/>
<gene>
    <name evidence="2" type="ORF">CBG49_03955</name>
</gene>
<organism evidence="2 3">
    <name type="scientific">Capnocytophaga endodontalis</name>
    <dbReference type="NCBI Taxonomy" id="2708117"/>
    <lineage>
        <taxon>Bacteria</taxon>
        <taxon>Pseudomonadati</taxon>
        <taxon>Bacteroidota</taxon>
        <taxon>Flavobacteriia</taxon>
        <taxon>Flavobacteriales</taxon>
        <taxon>Flavobacteriaceae</taxon>
        <taxon>Capnocytophaga</taxon>
    </lineage>
</organism>
<reference evidence="3" key="1">
    <citation type="submission" date="2017-06" db="EMBL/GenBank/DDBJ databases">
        <title>Complete genome sequence of Capnocytophaga sp. KCOM 1579 (=ChDC OS43) isolated from a human refractory periapical abscess lesion.</title>
        <authorList>
            <person name="Kook J.-K."/>
            <person name="Park S.-N."/>
            <person name="Lim Y.K."/>
            <person name="Roh H."/>
        </authorList>
    </citation>
    <scope>NUCLEOTIDE SEQUENCE [LARGE SCALE GENOMIC DNA]</scope>
    <source>
        <strain evidence="3">ChDC OS43</strain>
    </source>
</reference>
<feature type="transmembrane region" description="Helical" evidence="1">
    <location>
        <begin position="89"/>
        <end position="107"/>
    </location>
</feature>
<evidence type="ECO:0000256" key="1">
    <source>
        <dbReference type="SAM" id="Phobius"/>
    </source>
</evidence>
<evidence type="ECO:0000313" key="2">
    <source>
        <dbReference type="EMBL" id="ASF42306.1"/>
    </source>
</evidence>
<dbReference type="Pfam" id="PF14897">
    <property type="entry name" value="EpsG"/>
    <property type="match status" value="1"/>
</dbReference>
<feature type="transmembrane region" description="Helical" evidence="1">
    <location>
        <begin position="135"/>
        <end position="151"/>
    </location>
</feature>
<protein>
    <submittedName>
        <fullName evidence="2">Capsular biosynthesis protein</fullName>
    </submittedName>
</protein>
<feature type="transmembrane region" description="Helical" evidence="1">
    <location>
        <begin position="157"/>
        <end position="183"/>
    </location>
</feature>
<keyword evidence="1" id="KW-0812">Transmembrane</keyword>
<dbReference type="EMBL" id="CP022022">
    <property type="protein sequence ID" value="ASF42306.1"/>
    <property type="molecule type" value="Genomic_DNA"/>
</dbReference>
<accession>A0A1Z4BLZ0</accession>
<dbReference type="KEGG" id="capn:CBG49_03955"/>
<dbReference type="RefSeq" id="WP_088593470.1">
    <property type="nucleotide sequence ID" value="NZ_CP022022.1"/>
</dbReference>
<dbReference type="AlphaFoldDB" id="A0A1Z4BLZ0"/>
<feature type="transmembrane region" description="Helical" evidence="1">
    <location>
        <begin position="113"/>
        <end position="130"/>
    </location>
</feature>
<keyword evidence="3" id="KW-1185">Reference proteome</keyword>
<sequence>MYFLVPIYSFLAFTARFFFTEKLSKEVKTYIYVFSYIPVIFALLYIAGLRDITVGTDTAHYRDIFNNPDDIEIGFQWFAEFIKYIGGNFHLFLFLFFFISLSLKVYAFKKVSLYPLLSICIYSSFWFLVYEMNGIRQGLALGFIALSYYFLSVNKNWYFYLSLLGAILFHYSALVFLPIIFIIKKKCTNLIFWIVLGIIVPSAYLGVTSFILEGLGTIIGVDLRLIERIISYRNDESYNANILYSFSTFVRFVILFITFFFINRVHLSERTKNIFLWCALLNISIYLLFSEVEIIATRLSLYYRFYECFFLACLPNAFKGKVTKILIGFLLCLYALSQIIKTLAIPNNALVPYKSILF</sequence>
<dbReference type="InterPro" id="IPR049458">
    <property type="entry name" value="EpsG-like"/>
</dbReference>
<name>A0A1Z4BLZ0_9FLAO</name>
<keyword evidence="1" id="KW-1133">Transmembrane helix</keyword>
<feature type="transmembrane region" description="Helical" evidence="1">
    <location>
        <begin position="242"/>
        <end position="262"/>
    </location>
</feature>